<dbReference type="PANTHER" id="PTHR24269">
    <property type="entry name" value="KREMEN PROTEIN"/>
    <property type="match status" value="1"/>
</dbReference>
<evidence type="ECO:0000256" key="3">
    <source>
        <dbReference type="ARBA" id="ARBA00022729"/>
    </source>
</evidence>
<evidence type="ECO:0000256" key="2">
    <source>
        <dbReference type="ARBA" id="ARBA00022692"/>
    </source>
</evidence>
<dbReference type="InterPro" id="IPR002889">
    <property type="entry name" value="WSC_carb-bd"/>
</dbReference>
<dbReference type="KEGG" id="vcn:VOLCADRAFT_88158"/>
<evidence type="ECO:0000313" key="8">
    <source>
        <dbReference type="EMBL" id="EFJ50832.1"/>
    </source>
</evidence>
<dbReference type="PROSITE" id="PS51212">
    <property type="entry name" value="WSC"/>
    <property type="match status" value="1"/>
</dbReference>
<evidence type="ECO:0000313" key="9">
    <source>
        <dbReference type="Proteomes" id="UP000001058"/>
    </source>
</evidence>
<dbReference type="GeneID" id="9621107"/>
<dbReference type="STRING" id="3068.D8TNF4"/>
<evidence type="ECO:0000256" key="5">
    <source>
        <dbReference type="ARBA" id="ARBA00023136"/>
    </source>
</evidence>
<dbReference type="AlphaFoldDB" id="D8TNF4"/>
<keyword evidence="9" id="KW-1185">Reference proteome</keyword>
<dbReference type="InterPro" id="IPR051836">
    <property type="entry name" value="Kremen_rcpt"/>
</dbReference>
<keyword evidence="2" id="KW-0812">Transmembrane</keyword>
<proteinExistence type="predicted"/>
<evidence type="ECO:0000256" key="4">
    <source>
        <dbReference type="ARBA" id="ARBA00022989"/>
    </source>
</evidence>
<keyword evidence="6" id="KW-0325">Glycoprotein</keyword>
<sequence>MTEGVYLGCYNDRKLNSSRLLPVFLAYNKQFVTPLRCASLARAAGLKLYGVQFRGQCYGGNDLVLATSLGTSAACTMNCTGDNSQICGGPWSNSLYSLIASQELGHRTRPFGRCSSWPLKKPPEMLVDTLSTYL</sequence>
<keyword evidence="4" id="KW-1133">Transmembrane helix</keyword>
<keyword evidence="5" id="KW-0472">Membrane</keyword>
<evidence type="ECO:0000256" key="1">
    <source>
        <dbReference type="ARBA" id="ARBA00004167"/>
    </source>
</evidence>
<organism evidence="9">
    <name type="scientific">Volvox carteri f. nagariensis</name>
    <dbReference type="NCBI Taxonomy" id="3068"/>
    <lineage>
        <taxon>Eukaryota</taxon>
        <taxon>Viridiplantae</taxon>
        <taxon>Chlorophyta</taxon>
        <taxon>core chlorophytes</taxon>
        <taxon>Chlorophyceae</taxon>
        <taxon>CS clade</taxon>
        <taxon>Chlamydomonadales</taxon>
        <taxon>Volvocaceae</taxon>
        <taxon>Volvox</taxon>
    </lineage>
</organism>
<comment type="subcellular location">
    <subcellularLocation>
        <location evidence="1">Membrane</location>
        <topology evidence="1">Single-pass membrane protein</topology>
    </subcellularLocation>
</comment>
<feature type="domain" description="WSC" evidence="7">
    <location>
        <begin position="3"/>
        <end position="99"/>
    </location>
</feature>
<dbReference type="RefSeq" id="XP_002947844.1">
    <property type="nucleotide sequence ID" value="XM_002947798.1"/>
</dbReference>
<gene>
    <name evidence="8" type="ORF">VOLCADRAFT_88158</name>
</gene>
<dbReference type="EMBL" id="GL378329">
    <property type="protein sequence ID" value="EFJ50832.1"/>
    <property type="molecule type" value="Genomic_DNA"/>
</dbReference>
<protein>
    <recommendedName>
        <fullName evidence="7">WSC domain-containing protein</fullName>
    </recommendedName>
</protein>
<evidence type="ECO:0000259" key="7">
    <source>
        <dbReference type="PROSITE" id="PS51212"/>
    </source>
</evidence>
<name>D8TNF4_VOLCA</name>
<accession>D8TNF4</accession>
<dbReference type="GO" id="GO:0005886">
    <property type="term" value="C:plasma membrane"/>
    <property type="evidence" value="ECO:0007669"/>
    <property type="project" value="TreeGrafter"/>
</dbReference>
<dbReference type="SMART" id="SM00321">
    <property type="entry name" value="WSC"/>
    <property type="match status" value="1"/>
</dbReference>
<evidence type="ECO:0000256" key="6">
    <source>
        <dbReference type="ARBA" id="ARBA00023180"/>
    </source>
</evidence>
<dbReference type="eggNOG" id="KOG0613">
    <property type="taxonomic scope" value="Eukaryota"/>
</dbReference>
<keyword evidence="3" id="KW-0732">Signal</keyword>
<dbReference type="Proteomes" id="UP000001058">
    <property type="component" value="Unassembled WGS sequence"/>
</dbReference>
<dbReference type="Pfam" id="PF01822">
    <property type="entry name" value="WSC"/>
    <property type="match status" value="1"/>
</dbReference>
<dbReference type="PANTHER" id="PTHR24269:SF16">
    <property type="entry name" value="PROTEIN SLG1"/>
    <property type="match status" value="1"/>
</dbReference>
<dbReference type="OrthoDB" id="5985073at2759"/>
<reference evidence="8 9" key="1">
    <citation type="journal article" date="2010" name="Science">
        <title>Genomic analysis of organismal complexity in the multicellular green alga Volvox carteri.</title>
        <authorList>
            <person name="Prochnik S.E."/>
            <person name="Umen J."/>
            <person name="Nedelcu A.M."/>
            <person name="Hallmann A."/>
            <person name="Miller S.M."/>
            <person name="Nishii I."/>
            <person name="Ferris P."/>
            <person name="Kuo A."/>
            <person name="Mitros T."/>
            <person name="Fritz-Laylin L.K."/>
            <person name="Hellsten U."/>
            <person name="Chapman J."/>
            <person name="Simakov O."/>
            <person name="Rensing S.A."/>
            <person name="Terry A."/>
            <person name="Pangilinan J."/>
            <person name="Kapitonov V."/>
            <person name="Jurka J."/>
            <person name="Salamov A."/>
            <person name="Shapiro H."/>
            <person name="Schmutz J."/>
            <person name="Grimwood J."/>
            <person name="Lindquist E."/>
            <person name="Lucas S."/>
            <person name="Grigoriev I.V."/>
            <person name="Schmitt R."/>
            <person name="Kirk D."/>
            <person name="Rokhsar D.S."/>
        </authorList>
    </citation>
    <scope>NUCLEOTIDE SEQUENCE [LARGE SCALE GENOMIC DNA]</scope>
    <source>
        <strain evidence="9">f. Nagariensis / Eve</strain>
    </source>
</reference>
<dbReference type="InParanoid" id="D8TNF4"/>